<dbReference type="AlphaFoldDB" id="B4CYZ7"/>
<keyword evidence="4 8" id="KW-0808">Transferase</keyword>
<dbReference type="PIRSF" id="PIRSF000729">
    <property type="entry name" value="GK"/>
    <property type="match status" value="1"/>
</dbReference>
<evidence type="ECO:0000313" key="10">
    <source>
        <dbReference type="EMBL" id="EDY20688.1"/>
    </source>
</evidence>
<dbReference type="InterPro" id="IPR041739">
    <property type="entry name" value="G5K_ProB"/>
</dbReference>
<dbReference type="GO" id="GO:0004349">
    <property type="term" value="F:glutamate 5-kinase activity"/>
    <property type="evidence" value="ECO:0007669"/>
    <property type="project" value="UniProtKB-UniRule"/>
</dbReference>
<dbReference type="Proteomes" id="UP000005824">
    <property type="component" value="Unassembled WGS sequence"/>
</dbReference>
<keyword evidence="6 8" id="KW-0418">Kinase</keyword>
<evidence type="ECO:0000256" key="2">
    <source>
        <dbReference type="ARBA" id="ARBA00022605"/>
    </source>
</evidence>
<dbReference type="InterPro" id="IPR001057">
    <property type="entry name" value="Glu/AcGlu_kinase"/>
</dbReference>
<dbReference type="Gene3D" id="3.40.1160.10">
    <property type="entry name" value="Acetylglutamate kinase-like"/>
    <property type="match status" value="1"/>
</dbReference>
<comment type="function">
    <text evidence="8">Catalyzes the transfer of a phosphate group to glutamate to form L-glutamate 5-phosphate.</text>
</comment>
<evidence type="ECO:0000259" key="9">
    <source>
        <dbReference type="Pfam" id="PF00696"/>
    </source>
</evidence>
<dbReference type="GO" id="GO:0055129">
    <property type="term" value="P:L-proline biosynthetic process"/>
    <property type="evidence" value="ECO:0007669"/>
    <property type="project" value="UniProtKB-UniRule"/>
</dbReference>
<feature type="binding site" evidence="8">
    <location>
        <position position="153"/>
    </location>
    <ligand>
        <name>substrate</name>
    </ligand>
</feature>
<dbReference type="Pfam" id="PF00696">
    <property type="entry name" value="AA_kinase"/>
    <property type="match status" value="1"/>
</dbReference>
<evidence type="ECO:0000256" key="5">
    <source>
        <dbReference type="ARBA" id="ARBA00022741"/>
    </source>
</evidence>
<comment type="pathway">
    <text evidence="8">Amino-acid biosynthesis; L-proline biosynthesis; L-glutamate 5-semialdehyde from L-glutamate: step 1/2.</text>
</comment>
<protein>
    <recommendedName>
        <fullName evidence="8">Glutamate 5-kinase</fullName>
        <ecNumber evidence="8">2.7.2.11</ecNumber>
    </recommendedName>
    <alternativeName>
        <fullName evidence="8">Gamma-glutamyl kinase</fullName>
        <shortName evidence="8">GK</shortName>
    </alternativeName>
</protein>
<dbReference type="FunFam" id="3.40.1160.10:FF:000006">
    <property type="entry name" value="Glutamate 5-kinase"/>
    <property type="match status" value="1"/>
</dbReference>
<dbReference type="CDD" id="cd04242">
    <property type="entry name" value="AAK_G5K_ProB"/>
    <property type="match status" value="1"/>
</dbReference>
<reference evidence="10 11" key="1">
    <citation type="journal article" date="2011" name="J. Bacteriol.">
        <title>Genome sequence of Chthoniobacter flavus Ellin428, an aerobic heterotrophic soil bacterium.</title>
        <authorList>
            <person name="Kant R."/>
            <person name="van Passel M.W."/>
            <person name="Palva A."/>
            <person name="Lucas S."/>
            <person name="Lapidus A."/>
            <person name="Glavina Del Rio T."/>
            <person name="Dalin E."/>
            <person name="Tice H."/>
            <person name="Bruce D."/>
            <person name="Goodwin L."/>
            <person name="Pitluck S."/>
            <person name="Larimer F.W."/>
            <person name="Land M.L."/>
            <person name="Hauser L."/>
            <person name="Sangwan P."/>
            <person name="de Vos W.M."/>
            <person name="Janssen P.H."/>
            <person name="Smidt H."/>
        </authorList>
    </citation>
    <scope>NUCLEOTIDE SEQUENCE [LARGE SCALE GENOMIC DNA]</scope>
    <source>
        <strain evidence="10 11">Ellin428</strain>
    </source>
</reference>
<keyword evidence="7 8" id="KW-0067">ATP-binding</keyword>
<dbReference type="HAMAP" id="MF_00456">
    <property type="entry name" value="ProB"/>
    <property type="match status" value="1"/>
</dbReference>
<dbReference type="InterPro" id="IPR001048">
    <property type="entry name" value="Asp/Glu/Uridylate_kinase"/>
</dbReference>
<dbReference type="UniPathway" id="UPA00098">
    <property type="reaction ID" value="UER00359"/>
</dbReference>
<feature type="binding site" evidence="8">
    <location>
        <position position="52"/>
    </location>
    <ligand>
        <name>substrate</name>
    </ligand>
</feature>
<feature type="domain" description="Aspartate/glutamate/uridylate kinase" evidence="9">
    <location>
        <begin position="6"/>
        <end position="231"/>
    </location>
</feature>
<evidence type="ECO:0000256" key="7">
    <source>
        <dbReference type="ARBA" id="ARBA00022840"/>
    </source>
</evidence>
<dbReference type="InParanoid" id="B4CYZ7"/>
<dbReference type="EMBL" id="ABVL01000004">
    <property type="protein sequence ID" value="EDY20688.1"/>
    <property type="molecule type" value="Genomic_DNA"/>
</dbReference>
<comment type="caution">
    <text evidence="8">Lacks conserved residue(s) required for the propagation of feature annotation.</text>
</comment>
<dbReference type="SUPFAM" id="SSF53633">
    <property type="entry name" value="Carbamate kinase-like"/>
    <property type="match status" value="1"/>
</dbReference>
<dbReference type="GO" id="GO:0005524">
    <property type="term" value="F:ATP binding"/>
    <property type="evidence" value="ECO:0007669"/>
    <property type="project" value="UniProtKB-KW"/>
</dbReference>
<evidence type="ECO:0000256" key="3">
    <source>
        <dbReference type="ARBA" id="ARBA00022650"/>
    </source>
</evidence>
<proteinExistence type="inferred from homology"/>
<keyword evidence="11" id="KW-1185">Reference proteome</keyword>
<keyword evidence="2 8" id="KW-0028">Amino-acid biosynthesis</keyword>
<evidence type="ECO:0000256" key="4">
    <source>
        <dbReference type="ARBA" id="ARBA00022679"/>
    </source>
</evidence>
<dbReference type="STRING" id="497964.CfE428DRAFT_1885"/>
<comment type="catalytic activity">
    <reaction evidence="8">
        <text>L-glutamate + ATP = L-glutamyl 5-phosphate + ADP</text>
        <dbReference type="Rhea" id="RHEA:14877"/>
        <dbReference type="ChEBI" id="CHEBI:29985"/>
        <dbReference type="ChEBI" id="CHEBI:30616"/>
        <dbReference type="ChEBI" id="CHEBI:58274"/>
        <dbReference type="ChEBI" id="CHEBI:456216"/>
        <dbReference type="EC" id="2.7.2.11"/>
    </reaction>
</comment>
<sequence length="259" mass="27659">MAKKRKRIVIKFGSGILANAQGTSLDAPQFRRLCAEIAALVEAGHEVIVVSSGAVAAGLAELGLRERPEDLPGKQACAAIGQSKLMQLYGKMFVKHKLVVAQLLLTYRDLDSRVSHANARNTFTRLFQQRGVVPIVNENDSVAVDEFGKFGDNDKLSAEVAVLVEADMLILMTSVDGLLDAKGETVRAVKDIEKVFELVKPEKGKFSVGGMASKLQAVKVAVEAGITTYIAGGRCPGRIPEIAAGKAVGTRFVAKARTL</sequence>
<evidence type="ECO:0000256" key="1">
    <source>
        <dbReference type="ARBA" id="ARBA00022490"/>
    </source>
</evidence>
<comment type="caution">
    <text evidence="10">The sequence shown here is derived from an EMBL/GenBank/DDBJ whole genome shotgun (WGS) entry which is preliminary data.</text>
</comment>
<keyword evidence="1 8" id="KW-0963">Cytoplasm</keyword>
<comment type="similarity">
    <text evidence="8">Belongs to the glutamate 5-kinase family.</text>
</comment>
<accession>B4CYZ7</accession>
<dbReference type="InterPro" id="IPR036393">
    <property type="entry name" value="AceGlu_kinase-like_sf"/>
</dbReference>
<dbReference type="RefSeq" id="WP_006979210.1">
    <property type="nucleotide sequence ID" value="NZ_ABVL01000004.1"/>
</dbReference>
<dbReference type="PRINTS" id="PR00474">
    <property type="entry name" value="GLU5KINASE"/>
</dbReference>
<dbReference type="InterPro" id="IPR005715">
    <property type="entry name" value="Glu_5kinase/COase_Synthase"/>
</dbReference>
<feature type="binding site" evidence="8">
    <location>
        <position position="11"/>
    </location>
    <ligand>
        <name>ATP</name>
        <dbReference type="ChEBI" id="CHEBI:30616"/>
    </ligand>
</feature>
<feature type="binding site" evidence="8">
    <location>
        <position position="140"/>
    </location>
    <ligand>
        <name>substrate</name>
    </ligand>
</feature>
<evidence type="ECO:0000256" key="6">
    <source>
        <dbReference type="ARBA" id="ARBA00022777"/>
    </source>
</evidence>
<dbReference type="PANTHER" id="PTHR43654">
    <property type="entry name" value="GLUTAMATE 5-KINASE"/>
    <property type="match status" value="1"/>
</dbReference>
<keyword evidence="5 8" id="KW-0547">Nucleotide-binding</keyword>
<comment type="subcellular location">
    <subcellularLocation>
        <location evidence="8">Cytoplasm</location>
    </subcellularLocation>
</comment>
<dbReference type="EC" id="2.7.2.11" evidence="8"/>
<dbReference type="GO" id="GO:0005829">
    <property type="term" value="C:cytosol"/>
    <property type="evidence" value="ECO:0007669"/>
    <property type="project" value="TreeGrafter"/>
</dbReference>
<evidence type="ECO:0000256" key="8">
    <source>
        <dbReference type="HAMAP-Rule" id="MF_00456"/>
    </source>
</evidence>
<keyword evidence="3 8" id="KW-0641">Proline biosynthesis</keyword>
<gene>
    <name evidence="8" type="primary">proB</name>
    <name evidence="10" type="ORF">CfE428DRAFT_1885</name>
</gene>
<dbReference type="FunCoup" id="B4CYZ7">
    <property type="interactions" value="410"/>
</dbReference>
<dbReference type="eggNOG" id="COG0263">
    <property type="taxonomic scope" value="Bacteria"/>
</dbReference>
<name>B4CYZ7_9BACT</name>
<organism evidence="10 11">
    <name type="scientific">Chthoniobacter flavus Ellin428</name>
    <dbReference type="NCBI Taxonomy" id="497964"/>
    <lineage>
        <taxon>Bacteria</taxon>
        <taxon>Pseudomonadati</taxon>
        <taxon>Verrucomicrobiota</taxon>
        <taxon>Spartobacteria</taxon>
        <taxon>Chthoniobacterales</taxon>
        <taxon>Chthoniobacteraceae</taxon>
        <taxon>Chthoniobacter</taxon>
    </lineage>
</organism>
<dbReference type="NCBIfam" id="TIGR01027">
    <property type="entry name" value="proB"/>
    <property type="match status" value="1"/>
</dbReference>
<evidence type="ECO:0000313" key="11">
    <source>
        <dbReference type="Proteomes" id="UP000005824"/>
    </source>
</evidence>
<dbReference type="InterPro" id="IPR011529">
    <property type="entry name" value="Glu_5kinase"/>
</dbReference>
<dbReference type="PANTHER" id="PTHR43654:SF1">
    <property type="entry name" value="ISOPENTENYL PHOSPHATE KINASE"/>
    <property type="match status" value="1"/>
</dbReference>